<accession>A0A7J5ZJH3</accession>
<name>A0A7J5ZJH3_DISMA</name>
<sequence>MKGQRQTHRAAESIRHACWALRNTQDELALTSVTFRYNQKLRSLISSLEDKSETIDQHVKALRTRSSLDTQLGPETQGRFMKPQPEVNSDCPQRTDKGKVRCKHPTQHRVTPPTELQQVKLLSAATSAQWRVWCAHGTENALLTLLTVALLIWSHTLDNEAYLLNGCLTYFTLNLVF</sequence>
<reference evidence="2 3" key="1">
    <citation type="submission" date="2020-03" db="EMBL/GenBank/DDBJ databases">
        <title>Dissostichus mawsoni Genome sequencing and assembly.</title>
        <authorList>
            <person name="Park H."/>
        </authorList>
    </citation>
    <scope>NUCLEOTIDE SEQUENCE [LARGE SCALE GENOMIC DNA]</scope>
    <source>
        <strain evidence="2">DM0001</strain>
        <tissue evidence="2">Muscle</tissue>
    </source>
</reference>
<feature type="region of interest" description="Disordered" evidence="1">
    <location>
        <begin position="73"/>
        <end position="108"/>
    </location>
</feature>
<gene>
    <name evidence="2" type="ORF">F7725_000733</name>
</gene>
<dbReference type="Proteomes" id="UP000518266">
    <property type="component" value="Unassembled WGS sequence"/>
</dbReference>
<dbReference type="EMBL" id="JAAKFY010000002">
    <property type="protein sequence ID" value="KAF3860478.1"/>
    <property type="molecule type" value="Genomic_DNA"/>
</dbReference>
<evidence type="ECO:0000313" key="3">
    <source>
        <dbReference type="Proteomes" id="UP000518266"/>
    </source>
</evidence>
<evidence type="ECO:0000256" key="1">
    <source>
        <dbReference type="SAM" id="MobiDB-lite"/>
    </source>
</evidence>
<dbReference type="AlphaFoldDB" id="A0A7J5ZJH3"/>
<proteinExistence type="predicted"/>
<evidence type="ECO:0000313" key="2">
    <source>
        <dbReference type="EMBL" id="KAF3860478.1"/>
    </source>
</evidence>
<comment type="caution">
    <text evidence="2">The sequence shown here is derived from an EMBL/GenBank/DDBJ whole genome shotgun (WGS) entry which is preliminary data.</text>
</comment>
<organism evidence="2 3">
    <name type="scientific">Dissostichus mawsoni</name>
    <name type="common">Antarctic cod</name>
    <dbReference type="NCBI Taxonomy" id="36200"/>
    <lineage>
        <taxon>Eukaryota</taxon>
        <taxon>Metazoa</taxon>
        <taxon>Chordata</taxon>
        <taxon>Craniata</taxon>
        <taxon>Vertebrata</taxon>
        <taxon>Euteleostomi</taxon>
        <taxon>Actinopterygii</taxon>
        <taxon>Neopterygii</taxon>
        <taxon>Teleostei</taxon>
        <taxon>Neoteleostei</taxon>
        <taxon>Acanthomorphata</taxon>
        <taxon>Eupercaria</taxon>
        <taxon>Perciformes</taxon>
        <taxon>Notothenioidei</taxon>
        <taxon>Nototheniidae</taxon>
        <taxon>Dissostichus</taxon>
    </lineage>
</organism>
<protein>
    <submittedName>
        <fullName evidence="2">Uncharacterized protein</fullName>
    </submittedName>
</protein>
<keyword evidence="3" id="KW-1185">Reference proteome</keyword>